<proteinExistence type="predicted"/>
<evidence type="ECO:0000313" key="2">
    <source>
        <dbReference type="EMBL" id="TQR21865.1"/>
    </source>
</evidence>
<reference evidence="2 3" key="1">
    <citation type="submission" date="2019-06" db="EMBL/GenBank/DDBJ databases">
        <title>Psychrobacillus vulpis sp. nov., a new species isolated from feces of a red fox that inhabits in The Tablas de Daimiel Natural Park, Albacete, Spain.</title>
        <authorList>
            <person name="Rodriguez M."/>
            <person name="Reina J.C."/>
            <person name="Bejar V."/>
            <person name="Llamas I."/>
        </authorList>
    </citation>
    <scope>NUCLEOTIDE SEQUENCE [LARGE SCALE GENOMIC DNA]</scope>
    <source>
        <strain evidence="2 3">Z8</strain>
    </source>
</reference>
<dbReference type="AlphaFoldDB" id="A0A544TWN0"/>
<dbReference type="Proteomes" id="UP000316626">
    <property type="component" value="Unassembled WGS sequence"/>
</dbReference>
<keyword evidence="3" id="KW-1185">Reference proteome</keyword>
<dbReference type="GO" id="GO:0003677">
    <property type="term" value="F:DNA binding"/>
    <property type="evidence" value="ECO:0007669"/>
    <property type="project" value="InterPro"/>
</dbReference>
<feature type="domain" description="HTH cro/C1-type" evidence="1">
    <location>
        <begin position="16"/>
        <end position="70"/>
    </location>
</feature>
<comment type="caution">
    <text evidence="2">The sequence shown here is derived from an EMBL/GenBank/DDBJ whole genome shotgun (WGS) entry which is preliminary data.</text>
</comment>
<gene>
    <name evidence="2" type="ORF">FG384_02485</name>
</gene>
<sequence length="88" mass="9989">MCYIVFKEVLYMTNNLREVRISIGMSLAELARRSGASRQTITNIELHGQEPAVGLALSIASALRTDPYHIFFENYVMQGLQDKNKRVV</sequence>
<organism evidence="2 3">
    <name type="scientific">Psychrobacillus vulpis</name>
    <dbReference type="NCBI Taxonomy" id="2325572"/>
    <lineage>
        <taxon>Bacteria</taxon>
        <taxon>Bacillati</taxon>
        <taxon>Bacillota</taxon>
        <taxon>Bacilli</taxon>
        <taxon>Bacillales</taxon>
        <taxon>Bacillaceae</taxon>
        <taxon>Psychrobacillus</taxon>
    </lineage>
</organism>
<dbReference type="PROSITE" id="PS50943">
    <property type="entry name" value="HTH_CROC1"/>
    <property type="match status" value="1"/>
</dbReference>
<dbReference type="InterPro" id="IPR010982">
    <property type="entry name" value="Lambda_DNA-bd_dom_sf"/>
</dbReference>
<protein>
    <submittedName>
        <fullName evidence="2">Helix-turn-helix domain-containing protein</fullName>
    </submittedName>
</protein>
<dbReference type="OrthoDB" id="9808239at2"/>
<dbReference type="SMART" id="SM00530">
    <property type="entry name" value="HTH_XRE"/>
    <property type="match status" value="1"/>
</dbReference>
<dbReference type="SUPFAM" id="SSF47413">
    <property type="entry name" value="lambda repressor-like DNA-binding domains"/>
    <property type="match status" value="1"/>
</dbReference>
<evidence type="ECO:0000259" key="1">
    <source>
        <dbReference type="PROSITE" id="PS50943"/>
    </source>
</evidence>
<accession>A0A544TWN0</accession>
<dbReference type="Pfam" id="PF01381">
    <property type="entry name" value="HTH_3"/>
    <property type="match status" value="1"/>
</dbReference>
<name>A0A544TWN0_9BACI</name>
<dbReference type="CDD" id="cd00093">
    <property type="entry name" value="HTH_XRE"/>
    <property type="match status" value="1"/>
</dbReference>
<dbReference type="EMBL" id="VDGI01000001">
    <property type="protein sequence ID" value="TQR21865.1"/>
    <property type="molecule type" value="Genomic_DNA"/>
</dbReference>
<evidence type="ECO:0000313" key="3">
    <source>
        <dbReference type="Proteomes" id="UP000316626"/>
    </source>
</evidence>
<dbReference type="InterPro" id="IPR001387">
    <property type="entry name" value="Cro/C1-type_HTH"/>
</dbReference>
<dbReference type="Gene3D" id="1.10.260.40">
    <property type="entry name" value="lambda repressor-like DNA-binding domains"/>
    <property type="match status" value="1"/>
</dbReference>